<sequence>MTSLKNSPGQYCQEQLAFKEQIQHREYKYSQVPLTSKLPGLGINCGNMRGGYYNNVLSNNASNIESHLFGIKQIDLTKPKITFVAQLNNLEEEKWFKTPRVFVPEPLVVIKNQRPVGPFSGV</sequence>
<reference evidence="1" key="1">
    <citation type="journal article" date="2020" name="Nature">
        <title>Giant virus diversity and host interactions through global metagenomics.</title>
        <authorList>
            <person name="Schulz F."/>
            <person name="Roux S."/>
            <person name="Paez-Espino D."/>
            <person name="Jungbluth S."/>
            <person name="Walsh D.A."/>
            <person name="Denef V.J."/>
            <person name="McMahon K.D."/>
            <person name="Konstantinidis K.T."/>
            <person name="Eloe-Fadrosh E.A."/>
            <person name="Kyrpides N.C."/>
            <person name="Woyke T."/>
        </authorList>
    </citation>
    <scope>NUCLEOTIDE SEQUENCE</scope>
    <source>
        <strain evidence="1">GVMAG-M-3300025880-75</strain>
    </source>
</reference>
<evidence type="ECO:0000313" key="1">
    <source>
        <dbReference type="EMBL" id="QHU02194.1"/>
    </source>
</evidence>
<name>A0A6C0JEX5_9ZZZZ</name>
<dbReference type="EMBL" id="MN740355">
    <property type="protein sequence ID" value="QHU02194.1"/>
    <property type="molecule type" value="Genomic_DNA"/>
</dbReference>
<protein>
    <submittedName>
        <fullName evidence="1">Uncharacterized protein</fullName>
    </submittedName>
</protein>
<accession>A0A6C0JEX5</accession>
<dbReference type="AlphaFoldDB" id="A0A6C0JEX5"/>
<proteinExistence type="predicted"/>
<organism evidence="1">
    <name type="scientific">viral metagenome</name>
    <dbReference type="NCBI Taxonomy" id="1070528"/>
    <lineage>
        <taxon>unclassified sequences</taxon>
        <taxon>metagenomes</taxon>
        <taxon>organismal metagenomes</taxon>
    </lineage>
</organism>